<protein>
    <submittedName>
        <fullName evidence="2">Uncharacterized protein</fullName>
    </submittedName>
</protein>
<accession>A0A8R1V0I9</accession>
<name>A0A2A6CQ23_PRIPA</name>
<evidence type="ECO:0000313" key="2">
    <source>
        <dbReference type="EnsemblMetazoa" id="PPA41266.1"/>
    </source>
</evidence>
<gene>
    <name evidence="2" type="primary">WBGene00279635</name>
</gene>
<reference evidence="2" key="2">
    <citation type="submission" date="2022-06" db="UniProtKB">
        <authorList>
            <consortium name="EnsemblMetazoa"/>
        </authorList>
    </citation>
    <scope>IDENTIFICATION</scope>
    <source>
        <strain evidence="2">PS312</strain>
    </source>
</reference>
<feature type="compositionally biased region" description="Basic residues" evidence="1">
    <location>
        <begin position="1"/>
        <end position="17"/>
    </location>
</feature>
<keyword evidence="3" id="KW-1185">Reference proteome</keyword>
<evidence type="ECO:0000256" key="1">
    <source>
        <dbReference type="SAM" id="MobiDB-lite"/>
    </source>
</evidence>
<dbReference type="EnsemblMetazoa" id="PPA41266.1">
    <property type="protein sequence ID" value="PPA41266.1"/>
    <property type="gene ID" value="WBGene00279635"/>
</dbReference>
<accession>A0A2A6CQ23</accession>
<dbReference type="Proteomes" id="UP000005239">
    <property type="component" value="Unassembled WGS sequence"/>
</dbReference>
<evidence type="ECO:0000313" key="3">
    <source>
        <dbReference type="Proteomes" id="UP000005239"/>
    </source>
</evidence>
<feature type="region of interest" description="Disordered" evidence="1">
    <location>
        <begin position="1"/>
        <end position="36"/>
    </location>
</feature>
<proteinExistence type="predicted"/>
<dbReference type="AlphaFoldDB" id="A0A2A6CQ23"/>
<reference evidence="3" key="1">
    <citation type="journal article" date="2008" name="Nat. Genet.">
        <title>The Pristionchus pacificus genome provides a unique perspective on nematode lifestyle and parasitism.</title>
        <authorList>
            <person name="Dieterich C."/>
            <person name="Clifton S.W."/>
            <person name="Schuster L.N."/>
            <person name="Chinwalla A."/>
            <person name="Delehaunty K."/>
            <person name="Dinkelacker I."/>
            <person name="Fulton L."/>
            <person name="Fulton R."/>
            <person name="Godfrey J."/>
            <person name="Minx P."/>
            <person name="Mitreva M."/>
            <person name="Roeseler W."/>
            <person name="Tian H."/>
            <person name="Witte H."/>
            <person name="Yang S.P."/>
            <person name="Wilson R.K."/>
            <person name="Sommer R.J."/>
        </authorList>
    </citation>
    <scope>NUCLEOTIDE SEQUENCE [LARGE SCALE GENOMIC DNA]</scope>
    <source>
        <strain evidence="3">PS312</strain>
    </source>
</reference>
<organism evidence="2 3">
    <name type="scientific">Pristionchus pacificus</name>
    <name type="common">Parasitic nematode worm</name>
    <dbReference type="NCBI Taxonomy" id="54126"/>
    <lineage>
        <taxon>Eukaryota</taxon>
        <taxon>Metazoa</taxon>
        <taxon>Ecdysozoa</taxon>
        <taxon>Nematoda</taxon>
        <taxon>Chromadorea</taxon>
        <taxon>Rhabditida</taxon>
        <taxon>Rhabditina</taxon>
        <taxon>Diplogasteromorpha</taxon>
        <taxon>Diplogasteroidea</taxon>
        <taxon>Neodiplogasteridae</taxon>
        <taxon>Pristionchus</taxon>
    </lineage>
</organism>
<sequence length="104" mass="11473">MTARANRYHSRRHRLDKRVHAQPPTDSPSGACAAGYGSTRLSTEFNPPPWPTNPCYLSEVGSDIGCESPTHNLVSDVPRKGRAVRSDWHENGNGVHVTVEKELP</sequence>